<keyword evidence="2" id="KW-1015">Disulfide bond</keyword>
<dbReference type="OMA" id="TIHCENQ"/>
<evidence type="ECO:0000256" key="2">
    <source>
        <dbReference type="ARBA" id="ARBA00023157"/>
    </source>
</evidence>
<dbReference type="Ensembl" id="ENSCABT00000021198.1">
    <property type="protein sequence ID" value="ENSCABP00000019345.1"/>
    <property type="gene ID" value="ENSCABG00000014279.1"/>
</dbReference>
<dbReference type="InterPro" id="IPR050412">
    <property type="entry name" value="Ig-like_Receptors_ImmuneReg"/>
</dbReference>
<dbReference type="AlphaFoldDB" id="A0A8C0H5T7"/>
<keyword evidence="6" id="KW-1185">Reference proteome</keyword>
<dbReference type="PANTHER" id="PTHR11738">
    <property type="entry name" value="MHC CLASS I NK CELL RECEPTOR"/>
    <property type="match status" value="1"/>
</dbReference>
<accession>A0A8C0H5T7</accession>
<evidence type="ECO:0000256" key="1">
    <source>
        <dbReference type="ARBA" id="ARBA00022729"/>
    </source>
</evidence>
<dbReference type="PROSITE" id="PS50835">
    <property type="entry name" value="IG_LIKE"/>
    <property type="match status" value="1"/>
</dbReference>
<dbReference type="PANTHER" id="PTHR11738:SF186">
    <property type="entry name" value="OSTEOCLAST-ASSOCIATED IMMUNOGLOBULIN-LIKE RECEPTOR"/>
    <property type="match status" value="1"/>
</dbReference>
<evidence type="ECO:0000259" key="4">
    <source>
        <dbReference type="PROSITE" id="PS50835"/>
    </source>
</evidence>
<dbReference type="Proteomes" id="UP000694404">
    <property type="component" value="Unplaced"/>
</dbReference>
<dbReference type="InterPro" id="IPR007110">
    <property type="entry name" value="Ig-like_dom"/>
</dbReference>
<dbReference type="GO" id="GO:0002764">
    <property type="term" value="P:immune response-regulating signaling pathway"/>
    <property type="evidence" value="ECO:0007669"/>
    <property type="project" value="TreeGrafter"/>
</dbReference>
<dbReference type="FunFam" id="2.60.40.10:FF:000049">
    <property type="entry name" value="Leukocyte immunoglobulin-like receptor subfamily B member 1"/>
    <property type="match status" value="3"/>
</dbReference>
<protein>
    <recommendedName>
        <fullName evidence="4">Ig-like domain-containing protein</fullName>
    </recommendedName>
</protein>
<evidence type="ECO:0000313" key="5">
    <source>
        <dbReference type="Ensembl" id="ENSCABP00000019345.1"/>
    </source>
</evidence>
<dbReference type="InterPro" id="IPR013783">
    <property type="entry name" value="Ig-like_fold"/>
</dbReference>
<dbReference type="InterPro" id="IPR036179">
    <property type="entry name" value="Ig-like_dom_sf"/>
</dbReference>
<dbReference type="Pfam" id="PF13895">
    <property type="entry name" value="Ig_2"/>
    <property type="match status" value="2"/>
</dbReference>
<reference evidence="5" key="1">
    <citation type="submission" date="2025-08" db="UniProtKB">
        <authorList>
            <consortium name="Ensembl"/>
        </authorList>
    </citation>
    <scope>IDENTIFICATION</scope>
</reference>
<keyword evidence="3" id="KW-0393">Immunoglobulin domain</keyword>
<evidence type="ECO:0000256" key="3">
    <source>
        <dbReference type="ARBA" id="ARBA00023319"/>
    </source>
</evidence>
<dbReference type="SUPFAM" id="SSF48726">
    <property type="entry name" value="Immunoglobulin"/>
    <property type="match status" value="3"/>
</dbReference>
<sequence length="356" mass="38039">MRFVSPPLTACLFVTPEGSYPKPSISISPSGVIPMGGNFTIWCWHQLLDMSIQLYKAGDGNYLTYTDPAGSEAEFPITSARRDHGGSYTCRYSNRTDPPAYSEPSDPVQIIVAGEGPSISLSLTSVTASGAGATIRCQGQRRDVRFFLHKAGDLNLQRQMDPAGDGAEFLIPTVGRQHGGSYSCSYRPRSEPFVSSQPSDTVQLPSYPKPNISLRPSGRVAPGAAVTVRCECQCRGARVLLSKAGDSDARRVIDLSGDVAEFPIRSVSQRDAGSYSCQYSTKSNPSVWSEPSNPVELIVAGEEPGSMYPLPAPHPAGLSGDFTHANVARLALGAAVLLVLGPILAEVYYSHPREAS</sequence>
<evidence type="ECO:0000313" key="6">
    <source>
        <dbReference type="Proteomes" id="UP000694404"/>
    </source>
</evidence>
<proteinExistence type="predicted"/>
<dbReference type="SMART" id="SM00409">
    <property type="entry name" value="IG"/>
    <property type="match status" value="3"/>
</dbReference>
<keyword evidence="1" id="KW-0732">Signal</keyword>
<dbReference type="InterPro" id="IPR003599">
    <property type="entry name" value="Ig_sub"/>
</dbReference>
<feature type="domain" description="Ig-like" evidence="4">
    <location>
        <begin position="210"/>
        <end position="278"/>
    </location>
</feature>
<dbReference type="GeneTree" id="ENSGT01150000286974"/>
<name>A0A8C0H5T7_CHEAB</name>
<organism evidence="5 6">
    <name type="scientific">Chelonoidis abingdonii</name>
    <name type="common">Abingdon island giant tortoise</name>
    <name type="synonym">Testudo abingdonii</name>
    <dbReference type="NCBI Taxonomy" id="106734"/>
    <lineage>
        <taxon>Eukaryota</taxon>
        <taxon>Metazoa</taxon>
        <taxon>Chordata</taxon>
        <taxon>Craniata</taxon>
        <taxon>Vertebrata</taxon>
        <taxon>Euteleostomi</taxon>
        <taxon>Archelosauria</taxon>
        <taxon>Testudinata</taxon>
        <taxon>Testudines</taxon>
        <taxon>Cryptodira</taxon>
        <taxon>Durocryptodira</taxon>
        <taxon>Testudinoidea</taxon>
        <taxon>Testudinidae</taxon>
        <taxon>Chelonoidis</taxon>
    </lineage>
</organism>
<dbReference type="Gene3D" id="2.60.40.10">
    <property type="entry name" value="Immunoglobulins"/>
    <property type="match status" value="3"/>
</dbReference>
<reference evidence="5" key="2">
    <citation type="submission" date="2025-09" db="UniProtKB">
        <authorList>
            <consortium name="Ensembl"/>
        </authorList>
    </citation>
    <scope>IDENTIFICATION</scope>
</reference>